<proteinExistence type="predicted"/>
<dbReference type="InterPro" id="IPR051396">
    <property type="entry name" value="Bact_Antivir_Def_Nuclease"/>
</dbReference>
<sequence>MAETGNSIRVKGPKVDPIHLHSFEIQGLFGYLDHGIKFPRIDPENRRPELCILEGQNGTGKTTIMQIIASALTDLTFDKLREVPFNYVAINFSDGDTLGIEHREDPNFPLQVTFGEHSVSLYKSRDNPNYDRQQRLAIDEFRQFAMPKLETINFELLTIERTLDLLRQREEPKLQYGQAFRTRKERKPLAFRVKEFLKDAQVDYRRFFQTSQFDLFPHIFNRFANPQTEVTISEIRSRTERLLEENEKVERFGLQTDLHEIRALQSVLNDTRLEEDTHAFSLVESYVEIHENRQRSRELILSRINQFERLMDDFLVGKIVRVSTDYGLEIRSETGILSEYDLSSGEYHFLYMMVSALLCQREGTVLAIDEPELSLHVSWQRRLVAALSHCASGASPMFFFSTHSTAISAEHSYAVQTLSPIE</sequence>
<dbReference type="PANTHER" id="PTHR43581">
    <property type="entry name" value="ATP/GTP PHOSPHATASE"/>
    <property type="match status" value="1"/>
</dbReference>
<feature type="domain" description="ATPase AAA-type core" evidence="1">
    <location>
        <begin position="55"/>
        <end position="407"/>
    </location>
</feature>
<dbReference type="InterPro" id="IPR003959">
    <property type="entry name" value="ATPase_AAA_core"/>
</dbReference>
<dbReference type="Gene3D" id="3.40.50.300">
    <property type="entry name" value="P-loop containing nucleotide triphosphate hydrolases"/>
    <property type="match status" value="1"/>
</dbReference>
<keyword evidence="2" id="KW-0067">ATP-binding</keyword>
<gene>
    <name evidence="2" type="ORF">K3177_06185</name>
</gene>
<dbReference type="SUPFAM" id="SSF52540">
    <property type="entry name" value="P-loop containing nucleoside triphosphate hydrolases"/>
    <property type="match status" value="1"/>
</dbReference>
<reference evidence="2 3" key="1">
    <citation type="submission" date="2021-08" db="EMBL/GenBank/DDBJ databases">
        <title>Comparative Genomics Analysis of the Genus Qipengyuania Reveals Extensive Genetic Diversity and Metabolic Versatility, Including the Description of Fifteen Novel Species.</title>
        <authorList>
            <person name="Liu Y."/>
        </authorList>
    </citation>
    <scope>NUCLEOTIDE SEQUENCE [LARGE SCALE GENOMIC DNA]</scope>
    <source>
        <strain evidence="2 3">GH25</strain>
    </source>
</reference>
<organism evidence="2 3">
    <name type="scientific">Qipengyuania pacifica</name>
    <dbReference type="NCBI Taxonomy" id="2860199"/>
    <lineage>
        <taxon>Bacteria</taxon>
        <taxon>Pseudomonadati</taxon>
        <taxon>Pseudomonadota</taxon>
        <taxon>Alphaproteobacteria</taxon>
        <taxon>Sphingomonadales</taxon>
        <taxon>Erythrobacteraceae</taxon>
        <taxon>Qipengyuania</taxon>
    </lineage>
</organism>
<accession>A0ABS7JH63</accession>
<dbReference type="RefSeq" id="WP_221597591.1">
    <property type="nucleotide sequence ID" value="NZ_JAIGNQ010000002.1"/>
</dbReference>
<dbReference type="PANTHER" id="PTHR43581:SF2">
    <property type="entry name" value="EXCINUCLEASE ATPASE SUBUNIT"/>
    <property type="match status" value="1"/>
</dbReference>
<name>A0ABS7JH63_9SPHN</name>
<dbReference type="EMBL" id="JAIGNQ010000002">
    <property type="protein sequence ID" value="MBX7488094.1"/>
    <property type="molecule type" value="Genomic_DNA"/>
</dbReference>
<evidence type="ECO:0000313" key="2">
    <source>
        <dbReference type="EMBL" id="MBX7488094.1"/>
    </source>
</evidence>
<dbReference type="Pfam" id="PF13304">
    <property type="entry name" value="AAA_21"/>
    <property type="match status" value="1"/>
</dbReference>
<dbReference type="GO" id="GO:0005524">
    <property type="term" value="F:ATP binding"/>
    <property type="evidence" value="ECO:0007669"/>
    <property type="project" value="UniProtKB-KW"/>
</dbReference>
<dbReference type="InterPro" id="IPR027417">
    <property type="entry name" value="P-loop_NTPase"/>
</dbReference>
<comment type="caution">
    <text evidence="2">The sequence shown here is derived from an EMBL/GenBank/DDBJ whole genome shotgun (WGS) entry which is preliminary data.</text>
</comment>
<evidence type="ECO:0000313" key="3">
    <source>
        <dbReference type="Proteomes" id="UP000776651"/>
    </source>
</evidence>
<evidence type="ECO:0000259" key="1">
    <source>
        <dbReference type="Pfam" id="PF13304"/>
    </source>
</evidence>
<keyword evidence="3" id="KW-1185">Reference proteome</keyword>
<keyword evidence="2" id="KW-0547">Nucleotide-binding</keyword>
<dbReference type="Proteomes" id="UP000776651">
    <property type="component" value="Unassembled WGS sequence"/>
</dbReference>
<protein>
    <submittedName>
        <fullName evidence="2">ATP-binding protein</fullName>
    </submittedName>
</protein>